<evidence type="ECO:0000313" key="2">
    <source>
        <dbReference type="Proteomes" id="UP000199501"/>
    </source>
</evidence>
<dbReference type="EMBL" id="FMZZ01000005">
    <property type="protein sequence ID" value="SDC92788.1"/>
    <property type="molecule type" value="Genomic_DNA"/>
</dbReference>
<dbReference type="STRING" id="1271860.SAMN05216174_105347"/>
<dbReference type="AlphaFoldDB" id="A0A1G6QKI3"/>
<gene>
    <name evidence="1" type="ORF">SAMN05216174_105347</name>
</gene>
<dbReference type="RefSeq" id="WP_091450362.1">
    <property type="nucleotide sequence ID" value="NZ_FMZZ01000005.1"/>
</dbReference>
<name>A0A1G6QKI3_9PSEU</name>
<evidence type="ECO:0000313" key="1">
    <source>
        <dbReference type="EMBL" id="SDC92788.1"/>
    </source>
</evidence>
<organism evidence="1 2">
    <name type="scientific">Actinokineospora iranica</name>
    <dbReference type="NCBI Taxonomy" id="1271860"/>
    <lineage>
        <taxon>Bacteria</taxon>
        <taxon>Bacillati</taxon>
        <taxon>Actinomycetota</taxon>
        <taxon>Actinomycetes</taxon>
        <taxon>Pseudonocardiales</taxon>
        <taxon>Pseudonocardiaceae</taxon>
        <taxon>Actinokineospora</taxon>
    </lineage>
</organism>
<dbReference type="OrthoDB" id="3698955at2"/>
<keyword evidence="2" id="KW-1185">Reference proteome</keyword>
<proteinExistence type="predicted"/>
<reference evidence="2" key="1">
    <citation type="submission" date="2016-10" db="EMBL/GenBank/DDBJ databases">
        <authorList>
            <person name="Varghese N."/>
            <person name="Submissions S."/>
        </authorList>
    </citation>
    <scope>NUCLEOTIDE SEQUENCE [LARGE SCALE GENOMIC DNA]</scope>
    <source>
        <strain evidence="2">IBRC-M 10403</strain>
    </source>
</reference>
<sequence>MTDAELLAELAGLLDRLDPPPPRVHAAAVLAGAFLGVDWDLLDLVPQPCAAVRGDGAVWRRGEDVLIELGARVTGLVAPRLGVAHAEIHSREGARVLPVDEVGCFSGDLPSGRVRVVLRRPGSAPLVSPWLR</sequence>
<dbReference type="Proteomes" id="UP000199501">
    <property type="component" value="Unassembled WGS sequence"/>
</dbReference>
<protein>
    <submittedName>
        <fullName evidence="1">Uncharacterized protein</fullName>
    </submittedName>
</protein>
<accession>A0A1G6QKI3</accession>